<feature type="transmembrane region" description="Helical" evidence="6">
    <location>
        <begin position="96"/>
        <end position="115"/>
    </location>
</feature>
<evidence type="ECO:0000256" key="5">
    <source>
        <dbReference type="ARBA" id="ARBA00023136"/>
    </source>
</evidence>
<feature type="transmembrane region" description="Helical" evidence="6">
    <location>
        <begin position="29"/>
        <end position="48"/>
    </location>
</feature>
<dbReference type="EMBL" id="QHKS01000027">
    <property type="protein sequence ID" value="RDJ99002.1"/>
    <property type="molecule type" value="Genomic_DNA"/>
</dbReference>
<dbReference type="SMART" id="SM00849">
    <property type="entry name" value="Lactamase_B"/>
    <property type="match status" value="1"/>
</dbReference>
<sequence>MRAWWCGFALGVVALQQQAALPGRGAWGALALAACVASGVAVWALRGVHSVEADDRSAAGALDRRGRFGALFGVLSGIAPGTGISTGLAAPIRSRLGWSALWIAAICVGFGYAAWRAQTRLAVSLPSAWEGRDVDVVGSIKGLPAVDAKGARFLFEVESADAPIAAFPRVIQLTWIARDAPPPLLEPGARWQLAVRLKRPHGNANFGVRDAEANLLARNVRATGYVSAPAAAVRLPGNARGVGVAFDRWRAALRARIDTVLAEAPHRGIVVALAIGAQDEVSEADWLLMRGTGTSHLVAISGLHIGFVAGLAGWLAGAWWRRSGFVGRNWPLRLPAQIVAVTGGALFAGLHAALAGFNVPAQRALWMAGVVALAFVSGRNIARSAVLAWALGLVLLIDPWAVVSAGFWLSFCAVAAILFAMSGRPRVQDPAQDREEDGEGGEISRLTRLLSALRRRVRAFVERLRSAAHVQFAVTIALAPLTVYWFMQIPLIGPLANAFAIPWVSLLVTPAVLAGVALPAPLDGYAFQAAHALLELLAAGLRTLSGPAWTLWRLPQPDAWALATAGIGVLWCLAPRGWPLRWAAPLTWLPLLMPAPSGPPHGSFRLTALDVGQGTSVLVETTHHALLFDAGPGPESTHAGERVVVPFLQAHGVTALDTLVISHSDSDHSGGAPAVLDAIEVRQLLAALAPANALWRRARQRGADTLPCAAGQRWQWDGVEFAMLWPDAGPLQGKPNAHCCVLRVSTLHPAASASDAGVQTDARRMSALLAADLEAPAERTLLARDRGALRAQVLVVPHHGSKTSSTEPFLDSIDPLVALFQVGYRNRFHHPNAGVFERYKARHIELARSDTDGAVRIDVVPGIDPGINPDVDSGAVPNAVPQPNGAALTLERYRDTRRRYWMDR</sequence>
<dbReference type="Proteomes" id="UP000254875">
    <property type="component" value="Unassembled WGS sequence"/>
</dbReference>
<gene>
    <name evidence="8" type="ORF">DLM46_30885</name>
</gene>
<dbReference type="PANTHER" id="PTHR30619:SF1">
    <property type="entry name" value="RECOMBINATION PROTEIN 2"/>
    <property type="match status" value="1"/>
</dbReference>
<evidence type="ECO:0000256" key="1">
    <source>
        <dbReference type="ARBA" id="ARBA00004651"/>
    </source>
</evidence>
<feature type="transmembrane region" description="Helical" evidence="6">
    <location>
        <begin position="388"/>
        <end position="421"/>
    </location>
</feature>
<protein>
    <submittedName>
        <fullName evidence="8">DNA internalization-related competence protein ComEC/Rec2</fullName>
    </submittedName>
</protein>
<dbReference type="InterPro" id="IPR035681">
    <property type="entry name" value="ComA-like_MBL"/>
</dbReference>
<dbReference type="RefSeq" id="WP_115106946.1">
    <property type="nucleotide sequence ID" value="NZ_QHKS01000027.1"/>
</dbReference>
<proteinExistence type="predicted"/>
<dbReference type="NCBIfam" id="TIGR00360">
    <property type="entry name" value="ComEC_N-term"/>
    <property type="match status" value="1"/>
</dbReference>
<reference evidence="9" key="1">
    <citation type="submission" date="2018-05" db="EMBL/GenBank/DDBJ databases">
        <authorList>
            <person name="Feng T."/>
        </authorList>
    </citation>
    <scope>NUCLEOTIDE SEQUENCE [LARGE SCALE GENOMIC DNA]</scope>
    <source>
        <strain evidence="9">S27</strain>
    </source>
</reference>
<name>A0A370N082_9BURK</name>
<dbReference type="OrthoDB" id="9761531at2"/>
<keyword evidence="5 6" id="KW-0472">Membrane</keyword>
<dbReference type="AlphaFoldDB" id="A0A370N082"/>
<accession>A0A370N082</accession>
<keyword evidence="9" id="KW-1185">Reference proteome</keyword>
<feature type="transmembrane region" description="Helical" evidence="6">
    <location>
        <begin position="364"/>
        <end position="382"/>
    </location>
</feature>
<feature type="domain" description="Metallo-beta-lactamase" evidence="7">
    <location>
        <begin position="613"/>
        <end position="824"/>
    </location>
</feature>
<dbReference type="GO" id="GO:0005886">
    <property type="term" value="C:plasma membrane"/>
    <property type="evidence" value="ECO:0007669"/>
    <property type="project" value="UniProtKB-SubCell"/>
</dbReference>
<evidence type="ECO:0000313" key="8">
    <source>
        <dbReference type="EMBL" id="RDJ99002.1"/>
    </source>
</evidence>
<dbReference type="InterPro" id="IPR025405">
    <property type="entry name" value="DUF4131"/>
</dbReference>
<comment type="subcellular location">
    <subcellularLocation>
        <location evidence="1">Cell membrane</location>
        <topology evidence="1">Multi-pass membrane protein</topology>
    </subcellularLocation>
</comment>
<dbReference type="InterPro" id="IPR001279">
    <property type="entry name" value="Metallo-B-lactamas"/>
</dbReference>
<dbReference type="Gene3D" id="3.60.15.10">
    <property type="entry name" value="Ribonuclease Z/Hydroxyacylglutathione hydrolase-like"/>
    <property type="match status" value="1"/>
</dbReference>
<evidence type="ECO:0000259" key="7">
    <source>
        <dbReference type="SMART" id="SM00849"/>
    </source>
</evidence>
<dbReference type="InterPro" id="IPR052159">
    <property type="entry name" value="Competence_DNA_uptake"/>
</dbReference>
<organism evidence="8 9">
    <name type="scientific">Paraburkholderia lacunae</name>
    <dbReference type="NCBI Taxonomy" id="2211104"/>
    <lineage>
        <taxon>Bacteria</taxon>
        <taxon>Pseudomonadati</taxon>
        <taxon>Pseudomonadota</taxon>
        <taxon>Betaproteobacteria</taxon>
        <taxon>Burkholderiales</taxon>
        <taxon>Burkholderiaceae</taxon>
        <taxon>Paraburkholderia</taxon>
    </lineage>
</organism>
<keyword evidence="4 6" id="KW-1133">Transmembrane helix</keyword>
<dbReference type="InterPro" id="IPR004797">
    <property type="entry name" value="Competence_ComEC/Rec2"/>
</dbReference>
<evidence type="ECO:0000256" key="6">
    <source>
        <dbReference type="SAM" id="Phobius"/>
    </source>
</evidence>
<evidence type="ECO:0000256" key="3">
    <source>
        <dbReference type="ARBA" id="ARBA00022692"/>
    </source>
</evidence>
<dbReference type="CDD" id="cd07731">
    <property type="entry name" value="ComA-like_MBL-fold"/>
    <property type="match status" value="1"/>
</dbReference>
<keyword evidence="3 6" id="KW-0812">Transmembrane</keyword>
<dbReference type="InterPro" id="IPR036866">
    <property type="entry name" value="RibonucZ/Hydroxyglut_hydro"/>
</dbReference>
<dbReference type="InterPro" id="IPR004477">
    <property type="entry name" value="ComEC_N"/>
</dbReference>
<feature type="transmembrane region" description="Helical" evidence="6">
    <location>
        <begin position="336"/>
        <end position="357"/>
    </location>
</feature>
<feature type="transmembrane region" description="Helical" evidence="6">
    <location>
        <begin position="297"/>
        <end position="316"/>
    </location>
</feature>
<dbReference type="GO" id="GO:0030420">
    <property type="term" value="P:establishment of competence for transformation"/>
    <property type="evidence" value="ECO:0007669"/>
    <property type="project" value="InterPro"/>
</dbReference>
<dbReference type="SUPFAM" id="SSF56281">
    <property type="entry name" value="Metallo-hydrolase/oxidoreductase"/>
    <property type="match status" value="1"/>
</dbReference>
<dbReference type="Pfam" id="PF03772">
    <property type="entry name" value="Competence"/>
    <property type="match status" value="1"/>
</dbReference>
<evidence type="ECO:0000256" key="4">
    <source>
        <dbReference type="ARBA" id="ARBA00022989"/>
    </source>
</evidence>
<dbReference type="Pfam" id="PF00753">
    <property type="entry name" value="Lactamase_B"/>
    <property type="match status" value="1"/>
</dbReference>
<keyword evidence="2" id="KW-1003">Cell membrane</keyword>
<dbReference type="PANTHER" id="PTHR30619">
    <property type="entry name" value="DNA INTERNALIZATION/COMPETENCE PROTEIN COMEC/REC2"/>
    <property type="match status" value="1"/>
</dbReference>
<dbReference type="PROSITE" id="PS51257">
    <property type="entry name" value="PROKAR_LIPOPROTEIN"/>
    <property type="match status" value="1"/>
</dbReference>
<feature type="transmembrane region" description="Helical" evidence="6">
    <location>
        <begin position="499"/>
        <end position="520"/>
    </location>
</feature>
<evidence type="ECO:0000313" key="9">
    <source>
        <dbReference type="Proteomes" id="UP000254875"/>
    </source>
</evidence>
<feature type="transmembrane region" description="Helical" evidence="6">
    <location>
        <begin position="464"/>
        <end position="487"/>
    </location>
</feature>
<dbReference type="NCBIfam" id="TIGR00361">
    <property type="entry name" value="ComEC_Rec2"/>
    <property type="match status" value="1"/>
</dbReference>
<comment type="caution">
    <text evidence="8">The sequence shown here is derived from an EMBL/GenBank/DDBJ whole genome shotgun (WGS) entry which is preliminary data.</text>
</comment>
<feature type="transmembrane region" description="Helical" evidence="6">
    <location>
        <begin position="68"/>
        <end position="90"/>
    </location>
</feature>
<dbReference type="Pfam" id="PF13567">
    <property type="entry name" value="DUF4131"/>
    <property type="match status" value="1"/>
</dbReference>
<evidence type="ECO:0000256" key="2">
    <source>
        <dbReference type="ARBA" id="ARBA00022475"/>
    </source>
</evidence>